<name>A0A8X6YJF9_9ARAC</name>
<dbReference type="Proteomes" id="UP000886998">
    <property type="component" value="Unassembled WGS sequence"/>
</dbReference>
<proteinExistence type="predicted"/>
<sequence>MGKVPGLKQEDTSANLVTSLLIKNNSIADLWKMEILGIMDLVETKSKEMEKNAVKHFMKTVDRDEKGRYIVKLPWIEAKEIVQDNRSVAEQHCI</sequence>
<gene>
    <name evidence="1" type="ORF">TNIN_87311</name>
</gene>
<dbReference type="EMBL" id="BMAV01019239">
    <property type="protein sequence ID" value="GFY72061.1"/>
    <property type="molecule type" value="Genomic_DNA"/>
</dbReference>
<reference evidence="1" key="1">
    <citation type="submission" date="2020-08" db="EMBL/GenBank/DDBJ databases">
        <title>Multicomponent nature underlies the extraordinary mechanical properties of spider dragline silk.</title>
        <authorList>
            <person name="Kono N."/>
            <person name="Nakamura H."/>
            <person name="Mori M."/>
            <person name="Yoshida Y."/>
            <person name="Ohtoshi R."/>
            <person name="Malay A.D."/>
            <person name="Moran D.A.P."/>
            <person name="Tomita M."/>
            <person name="Numata K."/>
            <person name="Arakawa K."/>
        </authorList>
    </citation>
    <scope>NUCLEOTIDE SEQUENCE</scope>
</reference>
<organism evidence="1 2">
    <name type="scientific">Trichonephila inaurata madagascariensis</name>
    <dbReference type="NCBI Taxonomy" id="2747483"/>
    <lineage>
        <taxon>Eukaryota</taxon>
        <taxon>Metazoa</taxon>
        <taxon>Ecdysozoa</taxon>
        <taxon>Arthropoda</taxon>
        <taxon>Chelicerata</taxon>
        <taxon>Arachnida</taxon>
        <taxon>Araneae</taxon>
        <taxon>Araneomorphae</taxon>
        <taxon>Entelegynae</taxon>
        <taxon>Araneoidea</taxon>
        <taxon>Nephilidae</taxon>
        <taxon>Trichonephila</taxon>
        <taxon>Trichonephila inaurata</taxon>
    </lineage>
</organism>
<comment type="caution">
    <text evidence="1">The sequence shown here is derived from an EMBL/GenBank/DDBJ whole genome shotgun (WGS) entry which is preliminary data.</text>
</comment>
<dbReference type="AlphaFoldDB" id="A0A8X6YJF9"/>
<dbReference type="OrthoDB" id="6763258at2759"/>
<protein>
    <submittedName>
        <fullName evidence="1">Uncharacterized protein</fullName>
    </submittedName>
</protein>
<accession>A0A8X6YJF9</accession>
<evidence type="ECO:0000313" key="2">
    <source>
        <dbReference type="Proteomes" id="UP000886998"/>
    </source>
</evidence>
<evidence type="ECO:0000313" key="1">
    <source>
        <dbReference type="EMBL" id="GFY72061.1"/>
    </source>
</evidence>
<keyword evidence="2" id="KW-1185">Reference proteome</keyword>